<dbReference type="CDD" id="cd08977">
    <property type="entry name" value="SusD"/>
    <property type="match status" value="1"/>
</dbReference>
<keyword evidence="3" id="KW-0732">Signal</keyword>
<dbReference type="InterPro" id="IPR011990">
    <property type="entry name" value="TPR-like_helical_dom_sf"/>
</dbReference>
<evidence type="ECO:0000256" key="4">
    <source>
        <dbReference type="ARBA" id="ARBA00023136"/>
    </source>
</evidence>
<comment type="subcellular location">
    <subcellularLocation>
        <location evidence="1">Cell outer membrane</location>
    </subcellularLocation>
</comment>
<sequence length="462" mass="52105">MKKILLYTIAGFTLLTAGCSKFTEVTPKNMVLPQTVADYEKFLNDVLLADAPFGYNELMNDDVAYTDESITAQGDQRTAKSYLWLDEVFKASEDDAEWNKSYANIYVCNLVLDRLPQASDAASSPDQQRLIAEAKIQRAYYYFQLAMQFGNDYQAASAATDLAVPLLLKPDLEAMLPRATVKDVYAQVVKDLQEAIAESTLPDFGRNYVHPGKAAAYALLARVMFYMGDYEAAAKNATTALGYKNTLLDFNKMSFTNPAKPWSGVTGKPAVDQWPENIFTKTNSQNGIIVGFMISQDLLNVLGEKDLRYVYTFTRITSTGAASTNPLPDYFAKMLNSSITVPEMMLINAEYLARSGKATDAMDILNTIRKNRFKPADYTPLTAATKEEALQKVLQERRRELMFHGLRWFDLRRLNRESTFRKDLQRTYKGNVYTLPAQSNKYLFQISPKIIQINGNIVQNPR</sequence>
<dbReference type="InterPro" id="IPR033985">
    <property type="entry name" value="SusD-like_N"/>
</dbReference>
<proteinExistence type="inferred from homology"/>
<dbReference type="Pfam" id="PF14322">
    <property type="entry name" value="SusD-like_3"/>
    <property type="match status" value="1"/>
</dbReference>
<dbReference type="Proteomes" id="UP000184420">
    <property type="component" value="Unassembled WGS sequence"/>
</dbReference>
<feature type="domain" description="RagB/SusD" evidence="6">
    <location>
        <begin position="343"/>
        <end position="461"/>
    </location>
</feature>
<comment type="similarity">
    <text evidence="2">Belongs to the SusD family.</text>
</comment>
<feature type="domain" description="SusD-like N-terminal" evidence="7">
    <location>
        <begin position="21"/>
        <end position="223"/>
    </location>
</feature>
<dbReference type="PROSITE" id="PS51257">
    <property type="entry name" value="PROKAR_LIPOPROTEIN"/>
    <property type="match status" value="1"/>
</dbReference>
<dbReference type="SUPFAM" id="SSF48452">
    <property type="entry name" value="TPR-like"/>
    <property type="match status" value="1"/>
</dbReference>
<dbReference type="InterPro" id="IPR012944">
    <property type="entry name" value="SusD_RagB_dom"/>
</dbReference>
<name>A0A1M7LPG2_9BACT</name>
<evidence type="ECO:0000256" key="1">
    <source>
        <dbReference type="ARBA" id="ARBA00004442"/>
    </source>
</evidence>
<dbReference type="STRING" id="1419482.SAMN05444266_11172"/>
<keyword evidence="4" id="KW-0472">Membrane</keyword>
<dbReference type="AlphaFoldDB" id="A0A1M7LPG2"/>
<evidence type="ECO:0000259" key="7">
    <source>
        <dbReference type="Pfam" id="PF14322"/>
    </source>
</evidence>
<dbReference type="GO" id="GO:0009279">
    <property type="term" value="C:cell outer membrane"/>
    <property type="evidence" value="ECO:0007669"/>
    <property type="project" value="UniProtKB-SubCell"/>
</dbReference>
<evidence type="ECO:0000313" key="9">
    <source>
        <dbReference type="Proteomes" id="UP000184420"/>
    </source>
</evidence>
<dbReference type="RefSeq" id="WP_073086657.1">
    <property type="nucleotide sequence ID" value="NZ_FRBL01000011.1"/>
</dbReference>
<gene>
    <name evidence="8" type="ORF">SAMN05444266_11172</name>
</gene>
<reference evidence="8 9" key="1">
    <citation type="submission" date="2016-11" db="EMBL/GenBank/DDBJ databases">
        <authorList>
            <person name="Jaros S."/>
            <person name="Januszkiewicz K."/>
            <person name="Wedrychowicz H."/>
        </authorList>
    </citation>
    <scope>NUCLEOTIDE SEQUENCE [LARGE SCALE GENOMIC DNA]</scope>
    <source>
        <strain evidence="8 9">DSM 27406</strain>
    </source>
</reference>
<evidence type="ECO:0000313" key="8">
    <source>
        <dbReference type="EMBL" id="SHM80079.1"/>
    </source>
</evidence>
<keyword evidence="5" id="KW-0998">Cell outer membrane</keyword>
<evidence type="ECO:0000256" key="5">
    <source>
        <dbReference type="ARBA" id="ARBA00023237"/>
    </source>
</evidence>
<evidence type="ECO:0000256" key="2">
    <source>
        <dbReference type="ARBA" id="ARBA00006275"/>
    </source>
</evidence>
<dbReference type="Pfam" id="PF07980">
    <property type="entry name" value="SusD_RagB"/>
    <property type="match status" value="1"/>
</dbReference>
<dbReference type="Gene3D" id="1.25.40.390">
    <property type="match status" value="1"/>
</dbReference>
<accession>A0A1M7LPG2</accession>
<dbReference type="EMBL" id="FRBL01000011">
    <property type="protein sequence ID" value="SHM80079.1"/>
    <property type="molecule type" value="Genomic_DNA"/>
</dbReference>
<evidence type="ECO:0000256" key="3">
    <source>
        <dbReference type="ARBA" id="ARBA00022729"/>
    </source>
</evidence>
<keyword evidence="9" id="KW-1185">Reference proteome</keyword>
<evidence type="ECO:0000259" key="6">
    <source>
        <dbReference type="Pfam" id="PF07980"/>
    </source>
</evidence>
<organism evidence="8 9">
    <name type="scientific">Chitinophaga jiangningensis</name>
    <dbReference type="NCBI Taxonomy" id="1419482"/>
    <lineage>
        <taxon>Bacteria</taxon>
        <taxon>Pseudomonadati</taxon>
        <taxon>Bacteroidota</taxon>
        <taxon>Chitinophagia</taxon>
        <taxon>Chitinophagales</taxon>
        <taxon>Chitinophagaceae</taxon>
        <taxon>Chitinophaga</taxon>
    </lineage>
</organism>
<protein>
    <submittedName>
        <fullName evidence="8">SusD family protein</fullName>
    </submittedName>
</protein>